<organism evidence="1 2">
    <name type="scientific">Orchesella cincta</name>
    <name type="common">Springtail</name>
    <name type="synonym">Podura cincta</name>
    <dbReference type="NCBI Taxonomy" id="48709"/>
    <lineage>
        <taxon>Eukaryota</taxon>
        <taxon>Metazoa</taxon>
        <taxon>Ecdysozoa</taxon>
        <taxon>Arthropoda</taxon>
        <taxon>Hexapoda</taxon>
        <taxon>Collembola</taxon>
        <taxon>Entomobryomorpha</taxon>
        <taxon>Entomobryoidea</taxon>
        <taxon>Orchesellidae</taxon>
        <taxon>Orchesellinae</taxon>
        <taxon>Orchesella</taxon>
    </lineage>
</organism>
<sequence>MIHLMNVYQNDIFRTSSSGKQKQLINRFHSKIGLQYN</sequence>
<proteinExistence type="predicted"/>
<dbReference type="EMBL" id="LJIJ01002765">
    <property type="protein sequence ID" value="ODM89262.1"/>
    <property type="molecule type" value="Genomic_DNA"/>
</dbReference>
<dbReference type="Proteomes" id="UP000094527">
    <property type="component" value="Unassembled WGS sequence"/>
</dbReference>
<comment type="caution">
    <text evidence="1">The sequence shown here is derived from an EMBL/GenBank/DDBJ whole genome shotgun (WGS) entry which is preliminary data.</text>
</comment>
<reference evidence="1 2" key="1">
    <citation type="journal article" date="2016" name="Genome Biol. Evol.">
        <title>Gene Family Evolution Reflects Adaptation to Soil Environmental Stressors in the Genome of the Collembolan Orchesella cincta.</title>
        <authorList>
            <person name="Faddeeva-Vakhrusheva A."/>
            <person name="Derks M.F."/>
            <person name="Anvar S.Y."/>
            <person name="Agamennone V."/>
            <person name="Suring W."/>
            <person name="Smit S."/>
            <person name="van Straalen N.M."/>
            <person name="Roelofs D."/>
        </authorList>
    </citation>
    <scope>NUCLEOTIDE SEQUENCE [LARGE SCALE GENOMIC DNA]</scope>
    <source>
        <tissue evidence="1">Mixed pool</tissue>
    </source>
</reference>
<evidence type="ECO:0000313" key="1">
    <source>
        <dbReference type="EMBL" id="ODM89262.1"/>
    </source>
</evidence>
<accession>A0A1D2M8K2</accession>
<name>A0A1D2M8K2_ORCCI</name>
<evidence type="ECO:0000313" key="2">
    <source>
        <dbReference type="Proteomes" id="UP000094527"/>
    </source>
</evidence>
<keyword evidence="2" id="KW-1185">Reference proteome</keyword>
<gene>
    <name evidence="1" type="ORF">Ocin01_17420</name>
</gene>
<protein>
    <submittedName>
        <fullName evidence="1">Uncharacterized protein</fullName>
    </submittedName>
</protein>
<dbReference type="AlphaFoldDB" id="A0A1D2M8K2"/>